<evidence type="ECO:0008006" key="4">
    <source>
        <dbReference type="Google" id="ProtNLM"/>
    </source>
</evidence>
<organism evidence="2 3">
    <name type="scientific">Deinococcus roseus</name>
    <dbReference type="NCBI Taxonomy" id="392414"/>
    <lineage>
        <taxon>Bacteria</taxon>
        <taxon>Thermotogati</taxon>
        <taxon>Deinococcota</taxon>
        <taxon>Deinococci</taxon>
        <taxon>Deinococcales</taxon>
        <taxon>Deinococcaceae</taxon>
        <taxon>Deinococcus</taxon>
    </lineage>
</organism>
<dbReference type="Gene3D" id="2.40.420.20">
    <property type="match status" value="1"/>
</dbReference>
<reference evidence="3" key="1">
    <citation type="journal article" date="2019" name="Int. J. Syst. Evol. Microbiol.">
        <title>The Global Catalogue of Microorganisms (GCM) 10K type strain sequencing project: providing services to taxonomists for standard genome sequencing and annotation.</title>
        <authorList>
            <consortium name="The Broad Institute Genomics Platform"/>
            <consortium name="The Broad Institute Genome Sequencing Center for Infectious Disease"/>
            <person name="Wu L."/>
            <person name="Ma J."/>
        </authorList>
    </citation>
    <scope>NUCLEOTIDE SEQUENCE [LARGE SCALE GENOMIC DNA]</scope>
    <source>
        <strain evidence="3">JCM 14370</strain>
    </source>
</reference>
<name>A0ABQ2D553_9DEIO</name>
<proteinExistence type="predicted"/>
<dbReference type="Proteomes" id="UP000632222">
    <property type="component" value="Unassembled WGS sequence"/>
</dbReference>
<gene>
    <name evidence="2" type="ORF">GCM10008938_35900</name>
</gene>
<accession>A0ABQ2D553</accession>
<dbReference type="PROSITE" id="PS51257">
    <property type="entry name" value="PROKAR_LIPOPROTEIN"/>
    <property type="match status" value="1"/>
</dbReference>
<evidence type="ECO:0000313" key="3">
    <source>
        <dbReference type="Proteomes" id="UP000632222"/>
    </source>
</evidence>
<comment type="caution">
    <text evidence="2">The sequence shown here is derived from an EMBL/GenBank/DDBJ whole genome shotgun (WGS) entry which is preliminary data.</text>
</comment>
<dbReference type="PANTHER" id="PTHR30469:SF15">
    <property type="entry name" value="HLYD FAMILY OF SECRETION PROTEINS"/>
    <property type="match status" value="1"/>
</dbReference>
<sequence>MRKLWFLGVGAALLLAACTPKEKEQSQTTESKPEVVKQELTRKVKVVQATSGVLSSDRTVSVTLSPVKESFVGSTGSGQVKAILAPEGTAVQKDQTVIELDTDALNTQVSNAELSVRSAQINLDKARKAQQESLVLLQAQVATASQSLKLAQKRYSEGLELQKVGGIAQLDLQNLSLNVSNAENQLQSAQDSLTRTGRSGKEDLALLEVQVSQAQNQAQTARKAMQDARIKAPFGGVINEVSVNVGEFLSTGARAFRISDPSTLEGVFRLPPEQSSQFTVGTPLVLKFAGKDYTARLVRQSQVPGQDRLIELVARVGAAGQIPAGSTATLAYDLRIAKGTLVPASALRVTEGITQVFVVKDNLAKAVQVSSLGEADGKVALSGLQGGEHVIYPLPAELTEGTRVEVVQ</sequence>
<evidence type="ECO:0000256" key="1">
    <source>
        <dbReference type="SAM" id="Coils"/>
    </source>
</evidence>
<keyword evidence="1" id="KW-0175">Coiled coil</keyword>
<dbReference type="Gene3D" id="1.10.287.470">
    <property type="entry name" value="Helix hairpin bin"/>
    <property type="match status" value="1"/>
</dbReference>
<evidence type="ECO:0000313" key="2">
    <source>
        <dbReference type="EMBL" id="GGJ46561.1"/>
    </source>
</evidence>
<dbReference type="PANTHER" id="PTHR30469">
    <property type="entry name" value="MULTIDRUG RESISTANCE PROTEIN MDTA"/>
    <property type="match status" value="1"/>
</dbReference>
<dbReference type="Gene3D" id="2.40.50.100">
    <property type="match status" value="1"/>
</dbReference>
<dbReference type="Gene3D" id="2.40.30.170">
    <property type="match status" value="1"/>
</dbReference>
<keyword evidence="3" id="KW-1185">Reference proteome</keyword>
<dbReference type="SUPFAM" id="SSF111369">
    <property type="entry name" value="HlyD-like secretion proteins"/>
    <property type="match status" value="1"/>
</dbReference>
<feature type="coiled-coil region" evidence="1">
    <location>
        <begin position="172"/>
        <end position="231"/>
    </location>
</feature>
<protein>
    <recommendedName>
        <fullName evidence="4">RND transporter</fullName>
    </recommendedName>
</protein>
<dbReference type="RefSeq" id="WP_189004956.1">
    <property type="nucleotide sequence ID" value="NZ_BMOD01000016.1"/>
</dbReference>
<dbReference type="EMBL" id="BMOD01000016">
    <property type="protein sequence ID" value="GGJ46561.1"/>
    <property type="molecule type" value="Genomic_DNA"/>
</dbReference>